<dbReference type="GO" id="GO:0003700">
    <property type="term" value="F:DNA-binding transcription factor activity"/>
    <property type="evidence" value="ECO:0007669"/>
    <property type="project" value="UniProtKB-UniRule"/>
</dbReference>
<reference evidence="9 11" key="1">
    <citation type="journal article" date="2016" name="Genome Announc.">
        <title>Complete Genome Sequences of Aerococcus christensenii CCUG 28831T, Aerococcus sanguinicola CCUG 43001T, Aerococcus urinae CCUG 36881T, Aerococcus urinaeequi CCUG 28094T, Aerococcus urinaehominis CCUG 42038 BT, and Aerococcus viridans CCUG 4311T.</title>
        <authorList>
            <person name="Carkaci D."/>
            <person name="Dargis R."/>
            <person name="Nielsen X.C."/>
            <person name="Skovgaard O."/>
            <person name="Fuursted K."/>
            <person name="Christensen J.J."/>
        </authorList>
    </citation>
    <scope>NUCLEOTIDE SEQUENCE [LARGE SCALE GENOMIC DNA]</scope>
    <source>
        <strain evidence="9 11">CCUG43001</strain>
    </source>
</reference>
<evidence type="ECO:0000256" key="4">
    <source>
        <dbReference type="ARBA" id="ARBA00023015"/>
    </source>
</evidence>
<dbReference type="FunFam" id="3.40.1550.20:FF:000002">
    <property type="entry name" value="Transcriptional regulator MraZ"/>
    <property type="match status" value="1"/>
</dbReference>
<dbReference type="HAMAP" id="MF_01008">
    <property type="entry name" value="MraZ"/>
    <property type="match status" value="1"/>
</dbReference>
<keyword evidence="2 7" id="KW-0963">Cytoplasm</keyword>
<dbReference type="InterPro" id="IPR007159">
    <property type="entry name" value="SpoVT-AbrB_dom"/>
</dbReference>
<comment type="similarity">
    <text evidence="7">Belongs to the MraZ family.</text>
</comment>
<evidence type="ECO:0000313" key="11">
    <source>
        <dbReference type="Proteomes" id="UP000069912"/>
    </source>
</evidence>
<keyword evidence="4 7" id="KW-0805">Transcription regulation</keyword>
<dbReference type="KEGG" id="asan:AWM72_01475"/>
<evidence type="ECO:0000259" key="8">
    <source>
        <dbReference type="PROSITE" id="PS51740"/>
    </source>
</evidence>
<gene>
    <name evidence="7" type="primary">mraZ</name>
    <name evidence="9" type="ORF">AWM72_01475</name>
    <name evidence="10" type="ORF">CYJ28_07635</name>
</gene>
<dbReference type="GO" id="GO:2000143">
    <property type="term" value="P:negative regulation of DNA-templated transcription initiation"/>
    <property type="evidence" value="ECO:0007669"/>
    <property type="project" value="TreeGrafter"/>
</dbReference>
<dbReference type="InterPro" id="IPR035644">
    <property type="entry name" value="MraZ_C"/>
</dbReference>
<dbReference type="NCBIfam" id="TIGR00242">
    <property type="entry name" value="division/cell wall cluster transcriptional repressor MraZ"/>
    <property type="match status" value="1"/>
</dbReference>
<dbReference type="InterPro" id="IPR037914">
    <property type="entry name" value="SpoVT-AbrB_sf"/>
</dbReference>
<evidence type="ECO:0000313" key="9">
    <source>
        <dbReference type="EMBL" id="AMB93507.1"/>
    </source>
</evidence>
<dbReference type="GO" id="GO:0000976">
    <property type="term" value="F:transcription cis-regulatory region binding"/>
    <property type="evidence" value="ECO:0007669"/>
    <property type="project" value="TreeGrafter"/>
</dbReference>
<protein>
    <recommendedName>
        <fullName evidence="1 7">Transcriptional regulator MraZ</fullName>
    </recommendedName>
</protein>
<evidence type="ECO:0000256" key="2">
    <source>
        <dbReference type="ARBA" id="ARBA00022490"/>
    </source>
</evidence>
<evidence type="ECO:0000256" key="7">
    <source>
        <dbReference type="HAMAP-Rule" id="MF_01008"/>
    </source>
</evidence>
<accession>A0A0X8FA25</accession>
<dbReference type="PANTHER" id="PTHR34701:SF1">
    <property type="entry name" value="TRANSCRIPTIONAL REGULATOR MRAZ"/>
    <property type="match status" value="1"/>
</dbReference>
<evidence type="ECO:0000313" key="10">
    <source>
        <dbReference type="EMBL" id="PKZ21764.1"/>
    </source>
</evidence>
<reference evidence="10 12" key="3">
    <citation type="submission" date="2017-12" db="EMBL/GenBank/DDBJ databases">
        <title>Phylogenetic diversity of female urinary microbiome.</title>
        <authorList>
            <person name="Thomas-White K."/>
            <person name="Wolfe A.J."/>
        </authorList>
    </citation>
    <scope>NUCLEOTIDE SEQUENCE [LARGE SCALE GENOMIC DNA]</scope>
    <source>
        <strain evidence="10 12">UMB0139</strain>
    </source>
</reference>
<dbReference type="OrthoDB" id="9807753at2"/>
<dbReference type="AlphaFoldDB" id="A0A0X8FA25"/>
<dbReference type="InterPro" id="IPR020603">
    <property type="entry name" value="MraZ_dom"/>
</dbReference>
<dbReference type="CDD" id="cd16321">
    <property type="entry name" value="MraZ_C"/>
    <property type="match status" value="1"/>
</dbReference>
<feature type="domain" description="SpoVT-AbrB" evidence="8">
    <location>
        <begin position="76"/>
        <end position="119"/>
    </location>
</feature>
<dbReference type="CDD" id="cd16320">
    <property type="entry name" value="MraZ_N"/>
    <property type="match status" value="1"/>
</dbReference>
<proteinExistence type="inferred from homology"/>
<evidence type="ECO:0000256" key="6">
    <source>
        <dbReference type="ARBA" id="ARBA00023163"/>
    </source>
</evidence>
<dbReference type="EMBL" id="CP014160">
    <property type="protein sequence ID" value="AMB93507.1"/>
    <property type="molecule type" value="Genomic_DNA"/>
</dbReference>
<evidence type="ECO:0000256" key="5">
    <source>
        <dbReference type="ARBA" id="ARBA00023125"/>
    </source>
</evidence>
<keyword evidence="5 7" id="KW-0238">DNA-binding</keyword>
<evidence type="ECO:0000313" key="12">
    <source>
        <dbReference type="Proteomes" id="UP000234239"/>
    </source>
</evidence>
<keyword evidence="11" id="KW-1185">Reference proteome</keyword>
<dbReference type="Proteomes" id="UP000234239">
    <property type="component" value="Unassembled WGS sequence"/>
</dbReference>
<keyword evidence="6 7" id="KW-0804">Transcription</keyword>
<keyword evidence="3" id="KW-0677">Repeat</keyword>
<feature type="domain" description="SpoVT-AbrB" evidence="8">
    <location>
        <begin position="5"/>
        <end position="47"/>
    </location>
</feature>
<dbReference type="Proteomes" id="UP000069912">
    <property type="component" value="Chromosome"/>
</dbReference>
<name>A0A0X8FA25_9LACT</name>
<dbReference type="InterPro" id="IPR038619">
    <property type="entry name" value="MraZ_sf"/>
</dbReference>
<dbReference type="Gene3D" id="3.40.1550.20">
    <property type="entry name" value="Transcriptional regulator MraZ domain"/>
    <property type="match status" value="1"/>
</dbReference>
<comment type="subcellular location">
    <subcellularLocation>
        <location evidence="7">Cytoplasm</location>
        <location evidence="7">Nucleoid</location>
    </subcellularLocation>
</comment>
<dbReference type="InterPro" id="IPR003444">
    <property type="entry name" value="MraZ"/>
</dbReference>
<sequence>MLMGEYKHNIDSKGRLIIPAKLREELGELFVLTRGLDACIFAYPLSTWEQIQSKLKDLPLVKRQARAFTRFFYSAAVEVSVDKQGRVNIPQVLLDHAQIEKACQIVGVMDRVEIWSSDTWQAYQDELDDSFEDIAEELFDLGL</sequence>
<dbReference type="GO" id="GO:0009295">
    <property type="term" value="C:nucleoid"/>
    <property type="evidence" value="ECO:0007669"/>
    <property type="project" value="UniProtKB-SubCell"/>
</dbReference>
<dbReference type="RefSeq" id="WP_067972087.1">
    <property type="nucleotide sequence ID" value="NZ_CAJHKM010000006.1"/>
</dbReference>
<dbReference type="InterPro" id="IPR035642">
    <property type="entry name" value="MraZ_N"/>
</dbReference>
<dbReference type="Pfam" id="PF02381">
    <property type="entry name" value="MraZ"/>
    <property type="match status" value="2"/>
</dbReference>
<dbReference type="PANTHER" id="PTHR34701">
    <property type="entry name" value="TRANSCRIPTIONAL REGULATOR MRAZ"/>
    <property type="match status" value="1"/>
</dbReference>
<dbReference type="EMBL" id="PKGY01000003">
    <property type="protein sequence ID" value="PKZ21764.1"/>
    <property type="molecule type" value="Genomic_DNA"/>
</dbReference>
<evidence type="ECO:0000256" key="1">
    <source>
        <dbReference type="ARBA" id="ARBA00013860"/>
    </source>
</evidence>
<comment type="subunit">
    <text evidence="7">Forms oligomers.</text>
</comment>
<organism evidence="9 11">
    <name type="scientific">Aerococcus sanguinicola</name>
    <dbReference type="NCBI Taxonomy" id="119206"/>
    <lineage>
        <taxon>Bacteria</taxon>
        <taxon>Bacillati</taxon>
        <taxon>Bacillota</taxon>
        <taxon>Bacilli</taxon>
        <taxon>Lactobacillales</taxon>
        <taxon>Aerococcaceae</taxon>
        <taxon>Aerococcus</taxon>
    </lineage>
</organism>
<dbReference type="GO" id="GO:0005737">
    <property type="term" value="C:cytoplasm"/>
    <property type="evidence" value="ECO:0007669"/>
    <property type="project" value="UniProtKB-UniRule"/>
</dbReference>
<dbReference type="PROSITE" id="PS51740">
    <property type="entry name" value="SPOVT_ABRB"/>
    <property type="match status" value="2"/>
</dbReference>
<dbReference type="GeneID" id="92902743"/>
<dbReference type="SUPFAM" id="SSF89447">
    <property type="entry name" value="AbrB/MazE/MraZ-like"/>
    <property type="match status" value="1"/>
</dbReference>
<reference evidence="11" key="2">
    <citation type="submission" date="2016-01" db="EMBL/GenBank/DDBJ databases">
        <title>Six Aerococcus type strain genome sequencing and assembly using PacBio and Illumina Hiseq.</title>
        <authorList>
            <person name="Carkaci D."/>
            <person name="Dargis R."/>
            <person name="Nielsen X.C."/>
            <person name="Skovgaard O."/>
            <person name="Fuursted K."/>
            <person name="Christensen J.J."/>
        </authorList>
    </citation>
    <scope>NUCLEOTIDE SEQUENCE [LARGE SCALE GENOMIC DNA]</scope>
    <source>
        <strain evidence="11">CCUG43001</strain>
    </source>
</reference>
<evidence type="ECO:0000256" key="3">
    <source>
        <dbReference type="ARBA" id="ARBA00022737"/>
    </source>
</evidence>